<accession>A0A133KDN6</accession>
<dbReference type="InterPro" id="IPR000415">
    <property type="entry name" value="Nitroreductase-like"/>
</dbReference>
<sequence length="269" mass="30575">MGEIMLTQNFLKSRTSTRDFKEEKLSNDLIEKLNKEMSDSALKHGEEDINFALLTNCEEVYQKLQGFAGYKGIMIKAPAYIALNTLNNKPETYVKAAYAMEELITKLNELSLGNCWITLSEVSEEIKKSALKYENGDVSILLAIGYPMDESLKEHKYYDRLANSDLVYLDNFNQAASDEDLEQRGLSSIFDYAKYAPSAYNSQPWRFLIEGDKLSIYIKDYAGTVNLIDAGIIMYYIDELGKTIASNSKWDINPVLDAKEYTFIASKNL</sequence>
<name>A0A133KDN6_9FIRM</name>
<evidence type="ECO:0000256" key="4">
    <source>
        <dbReference type="ARBA" id="ARBA00022643"/>
    </source>
</evidence>
<reference evidence="8" key="1">
    <citation type="submission" date="2016-01" db="EMBL/GenBank/DDBJ databases">
        <authorList>
            <person name="Mitreva M."/>
            <person name="Pepin K.H."/>
            <person name="Mihindukulasuriya K.A."/>
            <person name="Fulton R."/>
            <person name="Fronick C."/>
            <person name="O'Laughlin M."/>
            <person name="Miner T."/>
            <person name="Herter B."/>
            <person name="Rosa B.A."/>
            <person name="Cordes M."/>
            <person name="Tomlinson C."/>
            <person name="Wollam A."/>
            <person name="Palsikar V.B."/>
            <person name="Mardis E.R."/>
            <person name="Wilson R.K."/>
        </authorList>
    </citation>
    <scope>NUCLEOTIDE SEQUENCE [LARGE SCALE GENOMIC DNA]</scope>
    <source>
        <strain evidence="8">MJR8151</strain>
    </source>
</reference>
<keyword evidence="3" id="KW-0285">Flavoprotein</keyword>
<comment type="similarity">
    <text evidence="2">Belongs to the nitroreductase family.</text>
</comment>
<feature type="domain" description="Putative nitroreductase TM1586" evidence="6">
    <location>
        <begin position="11"/>
        <end position="236"/>
    </location>
</feature>
<dbReference type="Gene3D" id="3.40.109.30">
    <property type="entry name" value="putative nitroreductase (tm1586), domain 2"/>
    <property type="match status" value="1"/>
</dbReference>
<comment type="caution">
    <text evidence="7">The sequence shown here is derived from an EMBL/GenBank/DDBJ whole genome shotgun (WGS) entry which is preliminary data.</text>
</comment>
<evidence type="ECO:0000259" key="6">
    <source>
        <dbReference type="Pfam" id="PF14512"/>
    </source>
</evidence>
<evidence type="ECO:0000313" key="8">
    <source>
        <dbReference type="Proteomes" id="UP000070383"/>
    </source>
</evidence>
<dbReference type="GO" id="GO:0016491">
    <property type="term" value="F:oxidoreductase activity"/>
    <property type="evidence" value="ECO:0007669"/>
    <property type="project" value="UniProtKB-KW"/>
</dbReference>
<evidence type="ECO:0000256" key="3">
    <source>
        <dbReference type="ARBA" id="ARBA00022630"/>
    </source>
</evidence>
<dbReference type="PANTHER" id="PTHR43673">
    <property type="entry name" value="NAD(P)H NITROREDUCTASE YDGI-RELATED"/>
    <property type="match status" value="1"/>
</dbReference>
<protein>
    <recommendedName>
        <fullName evidence="6">Putative nitroreductase TM1586 domain-containing protein</fullName>
    </recommendedName>
</protein>
<keyword evidence="8" id="KW-1185">Reference proteome</keyword>
<comment type="cofactor">
    <cofactor evidence="1">
        <name>FMN</name>
        <dbReference type="ChEBI" id="CHEBI:58210"/>
    </cofactor>
</comment>
<evidence type="ECO:0000256" key="5">
    <source>
        <dbReference type="ARBA" id="ARBA00023002"/>
    </source>
</evidence>
<evidence type="ECO:0000313" key="7">
    <source>
        <dbReference type="EMBL" id="KWZ77691.1"/>
    </source>
</evidence>
<dbReference type="STRING" id="33036.HMPREF3200_01162"/>
<dbReference type="PANTHER" id="PTHR43673:SF2">
    <property type="entry name" value="NITROREDUCTASE"/>
    <property type="match status" value="1"/>
</dbReference>
<dbReference type="Pfam" id="PF14512">
    <property type="entry name" value="TM1586_NiRdase"/>
    <property type="match status" value="1"/>
</dbReference>
<keyword evidence="5" id="KW-0560">Oxidoreductase</keyword>
<dbReference type="PATRIC" id="fig|33036.3.peg.1151"/>
<organism evidence="7 8">
    <name type="scientific">Anaerococcus tetradius</name>
    <dbReference type="NCBI Taxonomy" id="33036"/>
    <lineage>
        <taxon>Bacteria</taxon>
        <taxon>Bacillati</taxon>
        <taxon>Bacillota</taxon>
        <taxon>Tissierellia</taxon>
        <taxon>Tissierellales</taxon>
        <taxon>Peptoniphilaceae</taxon>
        <taxon>Anaerococcus</taxon>
    </lineage>
</organism>
<dbReference type="Proteomes" id="UP000070383">
    <property type="component" value="Unassembled WGS sequence"/>
</dbReference>
<dbReference type="Gene3D" id="3.40.109.10">
    <property type="entry name" value="NADH Oxidase"/>
    <property type="match status" value="1"/>
</dbReference>
<keyword evidence="4" id="KW-0288">FMN</keyword>
<dbReference type="InterPro" id="IPR029478">
    <property type="entry name" value="TM1586_NiRdase"/>
</dbReference>
<dbReference type="SUPFAM" id="SSF55469">
    <property type="entry name" value="FMN-dependent nitroreductase-like"/>
    <property type="match status" value="2"/>
</dbReference>
<proteinExistence type="inferred from homology"/>
<gene>
    <name evidence="7" type="ORF">HMPREF3200_01162</name>
</gene>
<dbReference type="EMBL" id="LRPM01000046">
    <property type="protein sequence ID" value="KWZ77691.1"/>
    <property type="molecule type" value="Genomic_DNA"/>
</dbReference>
<evidence type="ECO:0000256" key="2">
    <source>
        <dbReference type="ARBA" id="ARBA00007118"/>
    </source>
</evidence>
<evidence type="ECO:0000256" key="1">
    <source>
        <dbReference type="ARBA" id="ARBA00001917"/>
    </source>
</evidence>
<dbReference type="AlphaFoldDB" id="A0A133KDN6"/>